<protein>
    <submittedName>
        <fullName evidence="8">Glycosyltransferase</fullName>
    </submittedName>
</protein>
<feature type="transmembrane region" description="Helical" evidence="7">
    <location>
        <begin position="103"/>
        <end position="121"/>
    </location>
</feature>
<feature type="transmembrane region" description="Helical" evidence="7">
    <location>
        <begin position="46"/>
        <end position="65"/>
    </location>
</feature>
<dbReference type="Pfam" id="PF00953">
    <property type="entry name" value="Glycos_transf_4"/>
    <property type="match status" value="1"/>
</dbReference>
<keyword evidence="4 7" id="KW-0812">Transmembrane</keyword>
<evidence type="ECO:0000256" key="2">
    <source>
        <dbReference type="ARBA" id="ARBA00022475"/>
    </source>
</evidence>
<evidence type="ECO:0000256" key="4">
    <source>
        <dbReference type="ARBA" id="ARBA00022692"/>
    </source>
</evidence>
<dbReference type="InterPro" id="IPR000715">
    <property type="entry name" value="Glycosyl_transferase_4"/>
</dbReference>
<evidence type="ECO:0000256" key="3">
    <source>
        <dbReference type="ARBA" id="ARBA00022679"/>
    </source>
</evidence>
<feature type="transmembrane region" description="Helical" evidence="7">
    <location>
        <begin position="160"/>
        <end position="180"/>
    </location>
</feature>
<evidence type="ECO:0000256" key="6">
    <source>
        <dbReference type="ARBA" id="ARBA00023136"/>
    </source>
</evidence>
<keyword evidence="3" id="KW-0808">Transferase</keyword>
<evidence type="ECO:0000256" key="5">
    <source>
        <dbReference type="ARBA" id="ARBA00022989"/>
    </source>
</evidence>
<dbReference type="RefSeq" id="WP_322465076.1">
    <property type="nucleotide sequence ID" value="NZ_JAXOJX010000009.1"/>
</dbReference>
<feature type="transmembrane region" description="Helical" evidence="7">
    <location>
        <begin position="218"/>
        <end position="236"/>
    </location>
</feature>
<dbReference type="PANTHER" id="PTHR22926">
    <property type="entry name" value="PHOSPHO-N-ACETYLMURAMOYL-PENTAPEPTIDE-TRANSFERASE"/>
    <property type="match status" value="1"/>
</dbReference>
<feature type="transmembrane region" description="Helical" evidence="7">
    <location>
        <begin position="331"/>
        <end position="350"/>
    </location>
</feature>
<evidence type="ECO:0000313" key="9">
    <source>
        <dbReference type="Proteomes" id="UP001293718"/>
    </source>
</evidence>
<gene>
    <name evidence="8" type="ORF">SM757_08165</name>
</gene>
<feature type="transmembrane region" description="Helical" evidence="7">
    <location>
        <begin position="186"/>
        <end position="206"/>
    </location>
</feature>
<keyword evidence="9" id="KW-1185">Reference proteome</keyword>
<keyword evidence="2" id="KW-1003">Cell membrane</keyword>
<reference evidence="8 9" key="1">
    <citation type="submission" date="2023-11" db="EMBL/GenBank/DDBJ databases">
        <title>Draft genome of Azohydromonas lata strain H1 (DSM1123), a polyhydroxyalkanoate producer.</title>
        <authorList>
            <person name="Traversa D."/>
            <person name="D'Addabbo P."/>
            <person name="Pazzani C."/>
            <person name="Manzari C."/>
            <person name="Chiara M."/>
            <person name="Scrascia M."/>
        </authorList>
    </citation>
    <scope>NUCLEOTIDE SEQUENCE [LARGE SCALE GENOMIC DNA]</scope>
    <source>
        <strain evidence="8 9">H1</strain>
    </source>
</reference>
<evidence type="ECO:0000256" key="1">
    <source>
        <dbReference type="ARBA" id="ARBA00004651"/>
    </source>
</evidence>
<sequence length="394" mass="43364">MSLLFTAFVVAFLLTMGVVRLAHTHAHLVNDHGEGPQKFHARPVPRVGGLGIVCAVVAGALSLWWQDRSVGDTGLLLLACALPAFGAGITEDITKRVSPRQRLLFTAVSALLAGWLLDALIRRTDIPGLDWVVSFSIGALLLTVLAVAGIANAVNLIDGFNGLSSMCVLMMLGSLAYVGFAVDDRLVAVMALVGVGAVLGFFVWNFPAGLVFLGDGGAYFLGFYLSELSILLLARNPEVSPMFPLMLVIYPVFETVFSMYRRKWLQGRPVGMPDGAHLHSLIYRRLLRWAAGERTARELTRRNSMTAPYLWLLCMLSVVPAMLWWDNTAVLAGFIVLFGVSYVTLYWRIVRFRAPRWMVLHRRRRRGMAAAGIIARHDGSHANRGTGCRPQRPH</sequence>
<organism evidence="8 9">
    <name type="scientific">Azohydromonas lata</name>
    <dbReference type="NCBI Taxonomy" id="45677"/>
    <lineage>
        <taxon>Bacteria</taxon>
        <taxon>Pseudomonadati</taxon>
        <taxon>Pseudomonadota</taxon>
        <taxon>Betaproteobacteria</taxon>
        <taxon>Burkholderiales</taxon>
        <taxon>Sphaerotilaceae</taxon>
        <taxon>Azohydromonas</taxon>
    </lineage>
</organism>
<proteinExistence type="predicted"/>
<keyword evidence="5 7" id="KW-1133">Transmembrane helix</keyword>
<keyword evidence="6 7" id="KW-0472">Membrane</keyword>
<evidence type="ECO:0000313" key="8">
    <source>
        <dbReference type="EMBL" id="MDZ5456549.1"/>
    </source>
</evidence>
<name>A0ABU5ICK3_9BURK</name>
<evidence type="ECO:0000256" key="7">
    <source>
        <dbReference type="SAM" id="Phobius"/>
    </source>
</evidence>
<dbReference type="PANTHER" id="PTHR22926:SF3">
    <property type="entry name" value="UNDECAPRENYL-PHOSPHATE ALPHA-N-ACETYLGLUCOSAMINYL 1-PHOSPHATE TRANSFERASE"/>
    <property type="match status" value="1"/>
</dbReference>
<dbReference type="EMBL" id="JAXOJX010000009">
    <property type="protein sequence ID" value="MDZ5456549.1"/>
    <property type="molecule type" value="Genomic_DNA"/>
</dbReference>
<dbReference type="Proteomes" id="UP001293718">
    <property type="component" value="Unassembled WGS sequence"/>
</dbReference>
<comment type="subcellular location">
    <subcellularLocation>
        <location evidence="1">Cell membrane</location>
        <topology evidence="1">Multi-pass membrane protein</topology>
    </subcellularLocation>
</comment>
<feature type="transmembrane region" description="Helical" evidence="7">
    <location>
        <begin position="242"/>
        <end position="260"/>
    </location>
</feature>
<comment type="caution">
    <text evidence="8">The sequence shown here is derived from an EMBL/GenBank/DDBJ whole genome shotgun (WGS) entry which is preliminary data.</text>
</comment>
<dbReference type="CDD" id="cd06912">
    <property type="entry name" value="GT_MraY_like"/>
    <property type="match status" value="1"/>
</dbReference>
<accession>A0ABU5ICK3</accession>
<feature type="transmembrane region" description="Helical" evidence="7">
    <location>
        <begin position="307"/>
        <end position="325"/>
    </location>
</feature>
<feature type="transmembrane region" description="Helical" evidence="7">
    <location>
        <begin position="133"/>
        <end position="153"/>
    </location>
</feature>